<evidence type="ECO:0000256" key="2">
    <source>
        <dbReference type="ARBA" id="ARBA00007520"/>
    </source>
</evidence>
<keyword evidence="10" id="KW-1185">Reference proteome</keyword>
<evidence type="ECO:0000256" key="3">
    <source>
        <dbReference type="ARBA" id="ARBA00022692"/>
    </source>
</evidence>
<sequence>MTRSEETHQLDHTSDPNVQAPSEKSPVQPSEDEQHFASGGRLAVIILAILFTMFLVALDRTIIATAVPTIANEFQALNDISWYAGAYLLTSCGTQLSWGKVYTLYSTKVVFLLAIIIFEVGSALCGGAPNSNAFIVGRAIAGIGSAGIFSGATVIIAQIIPLPKRPIYVGLMGCIFGLSSIVGPLMGGAFTDRVTWRWCFYINLPIGGVTLAILILFLSIPSQPKQSCSWSRHFIRMDPIGTVLFLPAVICFLLALQMGGTAYPWNNGRIIALFVLSGVLLISFIAVQIWQQEDATVPPRILWQRSIISGMVFAICVYGGLITMLYSLPLWFQAVKSTTAVQSGIDTIPMVIALVVSAIISGGVITATGYYVPWMFVATILMSTGAGMVTTFKIDTGHSAWIGYQVLFGLGMGSGLQQPSLAAQTVLGDDSIAIGVSLMFFAQNLGGTVFISVGQSLFTNYLASQLTKVPGINAAQLLSAGSLQISKLVPADKLSTVLIIYNDALWRSFVVVVALTCLMIVPSLTMEWRTTKKDNISVPAQ</sequence>
<accession>A0A3A2ZLL4</accession>
<reference evidence="10" key="1">
    <citation type="submission" date="2017-02" db="EMBL/GenBank/DDBJ databases">
        <authorList>
            <person name="Tafer H."/>
            <person name="Lopandic K."/>
        </authorList>
    </citation>
    <scope>NUCLEOTIDE SEQUENCE [LARGE SCALE GENOMIC DNA]</scope>
    <source>
        <strain evidence="10">CBS 366.77</strain>
    </source>
</reference>
<dbReference type="PROSITE" id="PS50850">
    <property type="entry name" value="MFS"/>
    <property type="match status" value="1"/>
</dbReference>
<comment type="similarity">
    <text evidence="2">Belongs to the major facilitator superfamily. TCR/Tet family.</text>
</comment>
<evidence type="ECO:0000256" key="7">
    <source>
        <dbReference type="SAM" id="Phobius"/>
    </source>
</evidence>
<dbReference type="InterPro" id="IPR036259">
    <property type="entry name" value="MFS_trans_sf"/>
</dbReference>
<evidence type="ECO:0000313" key="9">
    <source>
        <dbReference type="EMBL" id="RJE18775.1"/>
    </source>
</evidence>
<feature type="transmembrane region" description="Helical" evidence="7">
    <location>
        <begin position="310"/>
        <end position="332"/>
    </location>
</feature>
<keyword evidence="4 7" id="KW-1133">Transmembrane helix</keyword>
<evidence type="ECO:0000256" key="1">
    <source>
        <dbReference type="ARBA" id="ARBA00004141"/>
    </source>
</evidence>
<organism evidence="9 10">
    <name type="scientific">Aspergillus sclerotialis</name>
    <dbReference type="NCBI Taxonomy" id="2070753"/>
    <lineage>
        <taxon>Eukaryota</taxon>
        <taxon>Fungi</taxon>
        <taxon>Dikarya</taxon>
        <taxon>Ascomycota</taxon>
        <taxon>Pezizomycotina</taxon>
        <taxon>Eurotiomycetes</taxon>
        <taxon>Eurotiomycetidae</taxon>
        <taxon>Eurotiales</taxon>
        <taxon>Aspergillaceae</taxon>
        <taxon>Aspergillus</taxon>
        <taxon>Aspergillus subgen. Polypaecilum</taxon>
    </lineage>
</organism>
<dbReference type="FunFam" id="1.20.1250.20:FF:000196">
    <property type="entry name" value="MFS toxin efflux pump (AflT)"/>
    <property type="match status" value="1"/>
</dbReference>
<dbReference type="PANTHER" id="PTHR23501">
    <property type="entry name" value="MAJOR FACILITATOR SUPERFAMILY"/>
    <property type="match status" value="1"/>
</dbReference>
<dbReference type="InterPro" id="IPR020846">
    <property type="entry name" value="MFS_dom"/>
</dbReference>
<feature type="compositionally biased region" description="Polar residues" evidence="6">
    <location>
        <begin position="15"/>
        <end position="28"/>
    </location>
</feature>
<feature type="transmembrane region" description="Helical" evidence="7">
    <location>
        <begin position="432"/>
        <end position="454"/>
    </location>
</feature>
<feature type="compositionally biased region" description="Basic and acidic residues" evidence="6">
    <location>
        <begin position="1"/>
        <end position="14"/>
    </location>
</feature>
<dbReference type="GO" id="GO:0005886">
    <property type="term" value="C:plasma membrane"/>
    <property type="evidence" value="ECO:0007669"/>
    <property type="project" value="TreeGrafter"/>
</dbReference>
<evidence type="ECO:0000256" key="5">
    <source>
        <dbReference type="ARBA" id="ARBA00023136"/>
    </source>
</evidence>
<dbReference type="PANTHER" id="PTHR23501:SF201">
    <property type="entry name" value="MFS AFLATOXIN EFFLUX PUMP"/>
    <property type="match status" value="1"/>
</dbReference>
<dbReference type="AlphaFoldDB" id="A0A3A2ZLL4"/>
<feature type="domain" description="Major facilitator superfamily (MFS) profile" evidence="8">
    <location>
        <begin position="45"/>
        <end position="531"/>
    </location>
</feature>
<gene>
    <name evidence="9" type="ORF">PHISCL_08889</name>
</gene>
<proteinExistence type="inferred from homology"/>
<evidence type="ECO:0000256" key="4">
    <source>
        <dbReference type="ARBA" id="ARBA00022989"/>
    </source>
</evidence>
<feature type="transmembrane region" description="Helical" evidence="7">
    <location>
        <begin position="240"/>
        <end position="258"/>
    </location>
</feature>
<comment type="subcellular location">
    <subcellularLocation>
        <location evidence="1">Membrane</location>
        <topology evidence="1">Multi-pass membrane protein</topology>
    </subcellularLocation>
</comment>
<protein>
    <submittedName>
        <fullName evidence="9">Major Facilitator Superfamily</fullName>
    </submittedName>
</protein>
<evidence type="ECO:0000313" key="10">
    <source>
        <dbReference type="Proteomes" id="UP000266188"/>
    </source>
</evidence>
<evidence type="ECO:0000256" key="6">
    <source>
        <dbReference type="SAM" id="MobiDB-lite"/>
    </source>
</evidence>
<dbReference type="PRINTS" id="PR01036">
    <property type="entry name" value="TCRTETB"/>
</dbReference>
<feature type="transmembrane region" description="Helical" evidence="7">
    <location>
        <begin position="140"/>
        <end position="160"/>
    </location>
</feature>
<feature type="transmembrane region" description="Helical" evidence="7">
    <location>
        <begin position="344"/>
        <end position="365"/>
    </location>
</feature>
<dbReference type="EMBL" id="MVGC01000495">
    <property type="protein sequence ID" value="RJE18775.1"/>
    <property type="molecule type" value="Genomic_DNA"/>
</dbReference>
<dbReference type="SUPFAM" id="SSF103473">
    <property type="entry name" value="MFS general substrate transporter"/>
    <property type="match status" value="1"/>
</dbReference>
<feature type="transmembrane region" description="Helical" evidence="7">
    <location>
        <begin position="39"/>
        <end position="59"/>
    </location>
</feature>
<dbReference type="GO" id="GO:0022857">
    <property type="term" value="F:transmembrane transporter activity"/>
    <property type="evidence" value="ECO:0007669"/>
    <property type="project" value="InterPro"/>
</dbReference>
<dbReference type="FunFam" id="1.20.1720.10:FF:000012">
    <property type="entry name" value="MFS toxin efflux pump (AflT)"/>
    <property type="match status" value="1"/>
</dbReference>
<feature type="transmembrane region" description="Helical" evidence="7">
    <location>
        <begin position="198"/>
        <end position="220"/>
    </location>
</feature>
<dbReference type="Gene3D" id="1.20.1250.20">
    <property type="entry name" value="MFS general substrate transporter like domains"/>
    <property type="match status" value="1"/>
</dbReference>
<keyword evidence="3 7" id="KW-0812">Transmembrane</keyword>
<evidence type="ECO:0000259" key="8">
    <source>
        <dbReference type="PROSITE" id="PS50850"/>
    </source>
</evidence>
<name>A0A3A2ZLL4_9EURO</name>
<keyword evidence="5 7" id="KW-0472">Membrane</keyword>
<dbReference type="CDD" id="cd17502">
    <property type="entry name" value="MFS_Azr1_MDR_like"/>
    <property type="match status" value="1"/>
</dbReference>
<feature type="transmembrane region" description="Helical" evidence="7">
    <location>
        <begin position="505"/>
        <end position="524"/>
    </location>
</feature>
<feature type="transmembrane region" description="Helical" evidence="7">
    <location>
        <begin position="270"/>
        <end position="290"/>
    </location>
</feature>
<feature type="transmembrane region" description="Helical" evidence="7">
    <location>
        <begin position="110"/>
        <end position="128"/>
    </location>
</feature>
<comment type="caution">
    <text evidence="9">The sequence shown here is derived from an EMBL/GenBank/DDBJ whole genome shotgun (WGS) entry which is preliminary data.</text>
</comment>
<feature type="transmembrane region" description="Helical" evidence="7">
    <location>
        <begin position="166"/>
        <end position="186"/>
    </location>
</feature>
<dbReference type="Proteomes" id="UP000266188">
    <property type="component" value="Unassembled WGS sequence"/>
</dbReference>
<feature type="region of interest" description="Disordered" evidence="6">
    <location>
        <begin position="1"/>
        <end position="33"/>
    </location>
</feature>
<dbReference type="Pfam" id="PF07690">
    <property type="entry name" value="MFS_1"/>
    <property type="match status" value="1"/>
</dbReference>
<dbReference type="InterPro" id="IPR011701">
    <property type="entry name" value="MFS"/>
</dbReference>
<dbReference type="OrthoDB" id="10021397at2759"/>